<evidence type="ECO:0000259" key="5">
    <source>
        <dbReference type="Pfam" id="PF13476"/>
    </source>
</evidence>
<dbReference type="Pfam" id="PF13558">
    <property type="entry name" value="SbcC_Walker_B"/>
    <property type="match status" value="1"/>
</dbReference>
<dbReference type="Pfam" id="PF13476">
    <property type="entry name" value="AAA_23"/>
    <property type="match status" value="1"/>
</dbReference>
<feature type="coiled-coil region" evidence="4">
    <location>
        <begin position="623"/>
        <end position="678"/>
    </location>
</feature>
<dbReference type="PANTHER" id="PTHR32114:SF2">
    <property type="entry name" value="ABC TRANSPORTER ABCH.3"/>
    <property type="match status" value="1"/>
</dbReference>
<feature type="coiled-coil region" evidence="4">
    <location>
        <begin position="761"/>
        <end position="795"/>
    </location>
</feature>
<dbReference type="RefSeq" id="WP_254569838.1">
    <property type="nucleotide sequence ID" value="NZ_CP098502.1"/>
</dbReference>
<feature type="coiled-coil region" evidence="4">
    <location>
        <begin position="531"/>
        <end position="565"/>
    </location>
</feature>
<dbReference type="Proteomes" id="UP001056035">
    <property type="component" value="Chromosome"/>
</dbReference>
<comment type="similarity">
    <text evidence="1">Belongs to the SMC family. SbcC subfamily.</text>
</comment>
<evidence type="ECO:0000256" key="3">
    <source>
        <dbReference type="ARBA" id="ARBA00013368"/>
    </source>
</evidence>
<organism evidence="6 7">
    <name type="scientific">Paraconexibacter antarcticus</name>
    <dbReference type="NCBI Taxonomy" id="2949664"/>
    <lineage>
        <taxon>Bacteria</taxon>
        <taxon>Bacillati</taxon>
        <taxon>Actinomycetota</taxon>
        <taxon>Thermoleophilia</taxon>
        <taxon>Solirubrobacterales</taxon>
        <taxon>Paraconexibacteraceae</taxon>
        <taxon>Paraconexibacter</taxon>
    </lineage>
</organism>
<evidence type="ECO:0000256" key="2">
    <source>
        <dbReference type="ARBA" id="ARBA00011322"/>
    </source>
</evidence>
<dbReference type="SUPFAM" id="SSF52540">
    <property type="entry name" value="P-loop containing nucleoside triphosphate hydrolases"/>
    <property type="match status" value="1"/>
</dbReference>
<proteinExistence type="inferred from homology"/>
<evidence type="ECO:0000313" key="7">
    <source>
        <dbReference type="Proteomes" id="UP001056035"/>
    </source>
</evidence>
<keyword evidence="7" id="KW-1185">Reference proteome</keyword>
<keyword evidence="4" id="KW-0175">Coiled coil</keyword>
<protein>
    <recommendedName>
        <fullName evidence="3">Nuclease SbcCD subunit C</fullName>
    </recommendedName>
</protein>
<comment type="subunit">
    <text evidence="2">Heterodimer of SbcC and SbcD.</text>
</comment>
<sequence length="987" mass="102819">MRLHHLQVQALQAFATTAEVDFDALSEAGLFLFHGETGAGKTTLLDAVVLALFGKLPGARGTDARERADLAAVDLPTRVVLELTLRGERLRITRTPRQERRKQRGEGTTTVPPTVLLEAIAADGTATAVATRVEEVQHEIDRLLGMSREQFCQVVLLPQGQFATFLHAASDAREELLARLFGTERFEHAERWLTERRKKVEEELRGTRETLRDSASRLAQVLATEAPEGWEDDPGLLTAWADEAQVLADADRATAEGVCGDAATARAAADAARGEVQELVARRARHARAVAELAAFEAGTPARDAEATRLERARAAAPVAPLIAQAGAAADEARAATGAATAACAAAGGAEPVPAALRAAAGAARTSAGEVAALAPVEARVGEREEALRQATVEAAAHAAELAEADEWLERAAGRLTELEAAVATSRLALAQRDDHARAARAALTRQEAAEARDRAQARRAVEREQALGAKSDELEVTEQWLGLREARLEGMAAELADTLEADCPCPVCGAVEHPEPAAHRLLGRVTAEAEDAAKRQVDEARAALAAAEAKLAATDREIAAAAAVAGEEPVHALVALAAAAAAQARDTEQAALAAPGAEAALGAFAAERVAHEASRGTAGEARAAALARAEELTAALAEEQAQLAAARAGAPTIAARVAVLEERASALDAAAAAVEQAEAATRAAGAAADRAGTAAVQAGFTGVSDAAAAVLGAAEVATTEARIRAHDEGLAERRVLVADPELVAAAAAPEPDEAAAMARSREATAAVAEAERALERVRGRGEQLTSLRRELERRVAAYGPAAAEAATVRGLATLVDGTSAQNRKRMRLRAYVLAARLEEIAAAASERLGRMSDGRYALALDDDRASRGRRSGLGLRVVDGWTGQDRHPASLSGGETFMASLALALGLADVVAAESGGARLDTLFVDEGFGSLDERALDKALEVLDRLRDGGRAVGVVSHVAELRQRIGAQLHVVKDREGSRVVQTV</sequence>
<dbReference type="Gene3D" id="3.40.50.300">
    <property type="entry name" value="P-loop containing nucleotide triphosphate hydrolases"/>
    <property type="match status" value="2"/>
</dbReference>
<name>A0ABY5DQB6_9ACTN</name>
<reference evidence="6 7" key="1">
    <citation type="submission" date="2022-06" db="EMBL/GenBank/DDBJ databases">
        <title>Paraconexibacter antarcticus.</title>
        <authorList>
            <person name="Kim C.S."/>
        </authorList>
    </citation>
    <scope>NUCLEOTIDE SEQUENCE [LARGE SCALE GENOMIC DNA]</scope>
    <source>
        <strain evidence="6 7">02-257</strain>
    </source>
</reference>
<evidence type="ECO:0000256" key="4">
    <source>
        <dbReference type="SAM" id="Coils"/>
    </source>
</evidence>
<gene>
    <name evidence="6" type="ORF">NBH00_17275</name>
</gene>
<accession>A0ABY5DQB6</accession>
<dbReference type="EMBL" id="CP098502">
    <property type="protein sequence ID" value="UTI63104.1"/>
    <property type="molecule type" value="Genomic_DNA"/>
</dbReference>
<dbReference type="PANTHER" id="PTHR32114">
    <property type="entry name" value="ABC TRANSPORTER ABCH.3"/>
    <property type="match status" value="1"/>
</dbReference>
<evidence type="ECO:0000256" key="1">
    <source>
        <dbReference type="ARBA" id="ARBA00006930"/>
    </source>
</evidence>
<feature type="domain" description="Rad50/SbcC-type AAA" evidence="5">
    <location>
        <begin position="6"/>
        <end position="203"/>
    </location>
</feature>
<dbReference type="InterPro" id="IPR038729">
    <property type="entry name" value="Rad50/SbcC_AAA"/>
</dbReference>
<dbReference type="InterPro" id="IPR027417">
    <property type="entry name" value="P-loop_NTPase"/>
</dbReference>
<evidence type="ECO:0000313" key="6">
    <source>
        <dbReference type="EMBL" id="UTI63104.1"/>
    </source>
</evidence>